<dbReference type="AlphaFoldDB" id="A0A6C0C0L5"/>
<organism evidence="2">
    <name type="scientific">viral metagenome</name>
    <dbReference type="NCBI Taxonomy" id="1070528"/>
    <lineage>
        <taxon>unclassified sequences</taxon>
        <taxon>metagenomes</taxon>
        <taxon>organismal metagenomes</taxon>
    </lineage>
</organism>
<proteinExistence type="predicted"/>
<keyword evidence="1" id="KW-1133">Transmembrane helix</keyword>
<name>A0A6C0C0L5_9ZZZZ</name>
<evidence type="ECO:0000313" key="2">
    <source>
        <dbReference type="EMBL" id="QHS97956.1"/>
    </source>
</evidence>
<dbReference type="PROSITE" id="PS51257">
    <property type="entry name" value="PROKAR_LIPOPROTEIN"/>
    <property type="match status" value="1"/>
</dbReference>
<reference evidence="2" key="1">
    <citation type="journal article" date="2020" name="Nature">
        <title>Giant virus diversity and host interactions through global metagenomics.</title>
        <authorList>
            <person name="Schulz F."/>
            <person name="Roux S."/>
            <person name="Paez-Espino D."/>
            <person name="Jungbluth S."/>
            <person name="Walsh D.A."/>
            <person name="Denef V.J."/>
            <person name="McMahon K.D."/>
            <person name="Konstantinidis K.T."/>
            <person name="Eloe-Fadrosh E.A."/>
            <person name="Kyrpides N.C."/>
            <person name="Woyke T."/>
        </authorList>
    </citation>
    <scope>NUCLEOTIDE SEQUENCE</scope>
    <source>
        <strain evidence="2">GVMAG-M-3300020182-33</strain>
    </source>
</reference>
<protein>
    <submittedName>
        <fullName evidence="2">Uncharacterized protein</fullName>
    </submittedName>
</protein>
<evidence type="ECO:0000256" key="1">
    <source>
        <dbReference type="SAM" id="Phobius"/>
    </source>
</evidence>
<feature type="transmembrane region" description="Helical" evidence="1">
    <location>
        <begin position="41"/>
        <end position="60"/>
    </location>
</feature>
<dbReference type="EMBL" id="MN739310">
    <property type="protein sequence ID" value="QHS97956.1"/>
    <property type="molecule type" value="Genomic_DNA"/>
</dbReference>
<sequence length="70" mass="7609">MLGRSESHVCDDGTPFQCHGGTLGCMDGSSVYCPAHERRKMYLVALALLLGGLLVAAFFIHEKRKNRGDA</sequence>
<keyword evidence="1" id="KW-0812">Transmembrane</keyword>
<accession>A0A6C0C0L5</accession>
<keyword evidence="1" id="KW-0472">Membrane</keyword>